<evidence type="ECO:0000313" key="1">
    <source>
        <dbReference type="EMBL" id="WVZ63671.1"/>
    </source>
</evidence>
<name>A0AAQ3WJK9_PASNO</name>
<dbReference type="PANTHER" id="PTHR11439:SF483">
    <property type="entry name" value="PEPTIDE SYNTHASE GLIP-LIKE, PUTATIVE (AFU_ORTHOLOGUE AFUA_3G12920)-RELATED"/>
    <property type="match status" value="1"/>
</dbReference>
<reference evidence="1 2" key="1">
    <citation type="submission" date="2024-02" db="EMBL/GenBank/DDBJ databases">
        <title>High-quality chromosome-scale genome assembly of Pensacola bahiagrass (Paspalum notatum Flugge var. saurae).</title>
        <authorList>
            <person name="Vega J.M."/>
            <person name="Podio M."/>
            <person name="Orjuela J."/>
            <person name="Siena L.A."/>
            <person name="Pessino S.C."/>
            <person name="Combes M.C."/>
            <person name="Mariac C."/>
            <person name="Albertini E."/>
            <person name="Pupilli F."/>
            <person name="Ortiz J.P.A."/>
            <person name="Leblanc O."/>
        </authorList>
    </citation>
    <scope>NUCLEOTIDE SEQUENCE [LARGE SCALE GENOMIC DNA]</scope>
    <source>
        <strain evidence="1">R1</strain>
        <tissue evidence="1">Leaf</tissue>
    </source>
</reference>
<dbReference type="Proteomes" id="UP001341281">
    <property type="component" value="Chromosome 03"/>
</dbReference>
<evidence type="ECO:0008006" key="3">
    <source>
        <dbReference type="Google" id="ProtNLM"/>
    </source>
</evidence>
<organism evidence="1 2">
    <name type="scientific">Paspalum notatum var. saurae</name>
    <dbReference type="NCBI Taxonomy" id="547442"/>
    <lineage>
        <taxon>Eukaryota</taxon>
        <taxon>Viridiplantae</taxon>
        <taxon>Streptophyta</taxon>
        <taxon>Embryophyta</taxon>
        <taxon>Tracheophyta</taxon>
        <taxon>Spermatophyta</taxon>
        <taxon>Magnoliopsida</taxon>
        <taxon>Liliopsida</taxon>
        <taxon>Poales</taxon>
        <taxon>Poaceae</taxon>
        <taxon>PACMAD clade</taxon>
        <taxon>Panicoideae</taxon>
        <taxon>Andropogonodae</taxon>
        <taxon>Paspaleae</taxon>
        <taxon>Paspalinae</taxon>
        <taxon>Paspalum</taxon>
    </lineage>
</organism>
<protein>
    <recommendedName>
        <fullName evidence="3">Reverse transcriptase Ty1/copia-type domain-containing protein</fullName>
    </recommendedName>
</protein>
<dbReference type="EMBL" id="CP144747">
    <property type="protein sequence ID" value="WVZ63671.1"/>
    <property type="molecule type" value="Genomic_DNA"/>
</dbReference>
<accession>A0AAQ3WJK9</accession>
<sequence length="90" mass="10170">MIGSLLYLTAMRPDIQFVASTRESHRTAVKWILKYIKFTPEFGLWYSTDSSLSLLGFSDLDHAGCRIDRKSTSGTCQFLGTSLVSWSSRK</sequence>
<keyword evidence="2" id="KW-1185">Reference proteome</keyword>
<gene>
    <name evidence="1" type="ORF">U9M48_013285</name>
</gene>
<dbReference type="PANTHER" id="PTHR11439">
    <property type="entry name" value="GAG-POL-RELATED RETROTRANSPOSON"/>
    <property type="match status" value="1"/>
</dbReference>
<dbReference type="AlphaFoldDB" id="A0AAQ3WJK9"/>
<evidence type="ECO:0000313" key="2">
    <source>
        <dbReference type="Proteomes" id="UP001341281"/>
    </source>
</evidence>
<proteinExistence type="predicted"/>